<dbReference type="PANTHER" id="PTHR43259:SF1">
    <property type="entry name" value="N-ACETYLTRANSFERASE DOMAIN-CONTAINING PROTEIN"/>
    <property type="match status" value="1"/>
</dbReference>
<dbReference type="CDD" id="cd04301">
    <property type="entry name" value="NAT_SF"/>
    <property type="match status" value="1"/>
</dbReference>
<dbReference type="InterPro" id="IPR052829">
    <property type="entry name" value="N-acetyltransferase_domain"/>
</dbReference>
<evidence type="ECO:0000259" key="1">
    <source>
        <dbReference type="PROSITE" id="PS51186"/>
    </source>
</evidence>
<protein>
    <submittedName>
        <fullName evidence="2">GNAT family N-acetyltransferase</fullName>
    </submittedName>
</protein>
<dbReference type="RefSeq" id="WP_315954871.1">
    <property type="nucleotide sequence ID" value="NZ_JAWCUD010000011.1"/>
</dbReference>
<dbReference type="PROSITE" id="PS51186">
    <property type="entry name" value="GNAT"/>
    <property type="match status" value="1"/>
</dbReference>
<dbReference type="InterPro" id="IPR016181">
    <property type="entry name" value="Acyl_CoA_acyltransferase"/>
</dbReference>
<evidence type="ECO:0000313" key="2">
    <source>
        <dbReference type="EMBL" id="MDU0204901.1"/>
    </source>
</evidence>
<evidence type="ECO:0000313" key="3">
    <source>
        <dbReference type="Proteomes" id="UP001260980"/>
    </source>
</evidence>
<dbReference type="InterPro" id="IPR000182">
    <property type="entry name" value="GNAT_dom"/>
</dbReference>
<organism evidence="2 3">
    <name type="scientific">Paenibacillus violae</name>
    <dbReference type="NCBI Taxonomy" id="3077234"/>
    <lineage>
        <taxon>Bacteria</taxon>
        <taxon>Bacillati</taxon>
        <taxon>Bacillota</taxon>
        <taxon>Bacilli</taxon>
        <taxon>Bacillales</taxon>
        <taxon>Paenibacillaceae</taxon>
        <taxon>Paenibacillus</taxon>
    </lineage>
</organism>
<dbReference type="Proteomes" id="UP001260980">
    <property type="component" value="Unassembled WGS sequence"/>
</dbReference>
<dbReference type="Pfam" id="PF00583">
    <property type="entry name" value="Acetyltransf_1"/>
    <property type="match status" value="1"/>
</dbReference>
<name>A0ABU3RLC4_9BACL</name>
<dbReference type="PANTHER" id="PTHR43259">
    <property type="entry name" value="SPT10P"/>
    <property type="match status" value="1"/>
</dbReference>
<dbReference type="EMBL" id="JAWCUD010000011">
    <property type="protein sequence ID" value="MDU0204901.1"/>
    <property type="molecule type" value="Genomic_DNA"/>
</dbReference>
<sequence>MITLDLMNSTEFQDYLNSAIKSYAKSNVQSGNWNEQESISKATEQYAHLLPDGEKTTDNKLFTIRSNGQEVGMIWFAVKSNNKGFIYDIKIREDYRGQGFGKQAMEDIEKLGREIGIKSIGLHVFAHNQIARGLYEKLGYEETSIVMAKEL</sequence>
<proteinExistence type="predicted"/>
<dbReference type="Gene3D" id="3.40.630.30">
    <property type="match status" value="1"/>
</dbReference>
<accession>A0ABU3RLC4</accession>
<keyword evidence="3" id="KW-1185">Reference proteome</keyword>
<gene>
    <name evidence="2" type="ORF">RQP52_27850</name>
</gene>
<dbReference type="SUPFAM" id="SSF55729">
    <property type="entry name" value="Acyl-CoA N-acyltransferases (Nat)"/>
    <property type="match status" value="1"/>
</dbReference>
<comment type="caution">
    <text evidence="2">The sequence shown here is derived from an EMBL/GenBank/DDBJ whole genome shotgun (WGS) entry which is preliminary data.</text>
</comment>
<reference evidence="2 3" key="1">
    <citation type="submission" date="2023-10" db="EMBL/GenBank/DDBJ databases">
        <title>Paenibacillus strain PFR10 Genome sequencing and assembly.</title>
        <authorList>
            <person name="Kim I."/>
        </authorList>
    </citation>
    <scope>NUCLEOTIDE SEQUENCE [LARGE SCALE GENOMIC DNA]</scope>
    <source>
        <strain evidence="2 3">PFR10</strain>
    </source>
</reference>
<feature type="domain" description="N-acetyltransferase" evidence="1">
    <location>
        <begin position="18"/>
        <end position="151"/>
    </location>
</feature>